<reference evidence="3" key="1">
    <citation type="journal article" date="2020" name="mSystems">
        <title>Genome- and Community-Level Interaction Insights into Carbon Utilization and Element Cycling Functions of Hydrothermarchaeota in Hydrothermal Sediment.</title>
        <authorList>
            <person name="Zhou Z."/>
            <person name="Liu Y."/>
            <person name="Xu W."/>
            <person name="Pan J."/>
            <person name="Luo Z.H."/>
            <person name="Li M."/>
        </authorList>
    </citation>
    <scope>NUCLEOTIDE SEQUENCE [LARGE SCALE GENOMIC DNA]</scope>
    <source>
        <strain evidence="3">HyVt-92</strain>
    </source>
</reference>
<dbReference type="PROSITE" id="PS50983">
    <property type="entry name" value="FE_B12_PBP"/>
    <property type="match status" value="1"/>
</dbReference>
<dbReference type="EMBL" id="DRTT01000006">
    <property type="protein sequence ID" value="HHF97904.1"/>
    <property type="molecule type" value="Genomic_DNA"/>
</dbReference>
<dbReference type="InterPro" id="IPR002491">
    <property type="entry name" value="ABC_transptr_periplasmic_BD"/>
</dbReference>
<dbReference type="InterPro" id="IPR050902">
    <property type="entry name" value="ABC_Transporter_SBP"/>
</dbReference>
<evidence type="ECO:0000256" key="1">
    <source>
        <dbReference type="ARBA" id="ARBA00022729"/>
    </source>
</evidence>
<comment type="caution">
    <text evidence="3">The sequence shown here is derived from an EMBL/GenBank/DDBJ whole genome shotgun (WGS) entry which is preliminary data.</text>
</comment>
<gene>
    <name evidence="3" type="ORF">ENL39_00230</name>
</gene>
<evidence type="ECO:0000259" key="2">
    <source>
        <dbReference type="PROSITE" id="PS50983"/>
    </source>
</evidence>
<proteinExistence type="predicted"/>
<dbReference type="Gene3D" id="3.40.50.1980">
    <property type="entry name" value="Nitrogenase molybdenum iron protein domain"/>
    <property type="match status" value="2"/>
</dbReference>
<dbReference type="CDD" id="cd01143">
    <property type="entry name" value="YvrC"/>
    <property type="match status" value="1"/>
</dbReference>
<dbReference type="Proteomes" id="UP000886070">
    <property type="component" value="Unassembled WGS sequence"/>
</dbReference>
<protein>
    <submittedName>
        <fullName evidence="3">ABC transporter substrate-binding protein</fullName>
    </submittedName>
</protein>
<keyword evidence="1" id="KW-0732">Signal</keyword>
<dbReference type="NCBIfam" id="NF038402">
    <property type="entry name" value="TroA_like"/>
    <property type="match status" value="1"/>
</dbReference>
<dbReference type="PANTHER" id="PTHR30535:SF34">
    <property type="entry name" value="MOLYBDATE-BINDING PROTEIN MOLA"/>
    <property type="match status" value="1"/>
</dbReference>
<dbReference type="SUPFAM" id="SSF53807">
    <property type="entry name" value="Helical backbone' metal receptor"/>
    <property type="match status" value="1"/>
</dbReference>
<name>A0A7V5LZK5_UNCAE</name>
<dbReference type="AlphaFoldDB" id="A0A7V5LZK5"/>
<dbReference type="InterPro" id="IPR054828">
    <property type="entry name" value="Vit_B12_bind_prot"/>
</dbReference>
<feature type="domain" description="Fe/B12 periplasmic-binding" evidence="2">
    <location>
        <begin position="53"/>
        <end position="306"/>
    </location>
</feature>
<organism evidence="3">
    <name type="scientific">Aerophobetes bacterium</name>
    <dbReference type="NCBI Taxonomy" id="2030807"/>
    <lineage>
        <taxon>Bacteria</taxon>
        <taxon>Candidatus Aerophobota</taxon>
    </lineage>
</organism>
<dbReference type="Pfam" id="PF01497">
    <property type="entry name" value="Peripla_BP_2"/>
    <property type="match status" value="1"/>
</dbReference>
<evidence type="ECO:0000313" key="3">
    <source>
        <dbReference type="EMBL" id="HHF97904.1"/>
    </source>
</evidence>
<dbReference type="PANTHER" id="PTHR30535">
    <property type="entry name" value="VITAMIN B12-BINDING PROTEIN"/>
    <property type="match status" value="1"/>
</dbReference>
<accession>A0A7V5LZK5</accession>
<sequence length="316" mass="35219">MFALSKSKLKILLCWGLLNLIVFSGISVKAEEFPERLVDDFGEVVRIDKKPERIISLSPANTEILFAIGAGDKVVGITSYCNYPPCVEKIDRIGGFTTPNIEAIVAKEPDLVIASYGNGEENIKKLKELGITVLSLRARSLEDVLKDILLVGKATGYTSQAEELAGNLKIRIEAVKKKAERIPDDKKPRILYLVWYPELWVAGKGTFADGLIKIAGGKNVASDLDGWKIMSKEAFIRKDPQIILCSGMGKNSFFLKEKICRDPDLKIVSALKDNQVFTIYSDIVERPGPRVVDGLEKISFYIQNWWQNRKGKNGKN</sequence>
<dbReference type="GO" id="GO:0071281">
    <property type="term" value="P:cellular response to iron ion"/>
    <property type="evidence" value="ECO:0007669"/>
    <property type="project" value="TreeGrafter"/>
</dbReference>